<reference evidence="12" key="1">
    <citation type="journal article" date="2013" name="Science">
        <title>The Amborella genome and the evolution of flowering plants.</title>
        <authorList>
            <consortium name="Amborella Genome Project"/>
        </authorList>
    </citation>
    <scope>NUCLEOTIDE SEQUENCE [LARGE SCALE GENOMIC DNA]</scope>
</reference>
<dbReference type="Gramene" id="ERN17360">
    <property type="protein sequence ID" value="ERN17360"/>
    <property type="gene ID" value="AMTR_s00037p00155660"/>
</dbReference>
<evidence type="ECO:0000256" key="9">
    <source>
        <dbReference type="SAM" id="MobiDB-lite"/>
    </source>
</evidence>
<feature type="transmembrane region" description="Helical" evidence="8">
    <location>
        <begin position="21"/>
        <end position="42"/>
    </location>
</feature>
<dbReference type="Proteomes" id="UP000017836">
    <property type="component" value="Unassembled WGS sequence"/>
</dbReference>
<accession>U5D546</accession>
<feature type="domain" description="Casparian strip membrane protein" evidence="10">
    <location>
        <begin position="20"/>
        <end position="155"/>
    </location>
</feature>
<evidence type="ECO:0000256" key="3">
    <source>
        <dbReference type="ARBA" id="ARBA00011489"/>
    </source>
</evidence>
<dbReference type="eggNOG" id="ENOG502RY7Y">
    <property type="taxonomic scope" value="Eukaryota"/>
</dbReference>
<feature type="compositionally biased region" description="Basic and acidic residues" evidence="9">
    <location>
        <begin position="179"/>
        <end position="196"/>
    </location>
</feature>
<dbReference type="NCBIfam" id="TIGR01569">
    <property type="entry name" value="A_tha_TIGR01569"/>
    <property type="match status" value="1"/>
</dbReference>
<comment type="similarity">
    <text evidence="2 8">Belongs to the Casparian strip membrane proteins (CASP) family.</text>
</comment>
<evidence type="ECO:0000256" key="7">
    <source>
        <dbReference type="ARBA" id="ARBA00023136"/>
    </source>
</evidence>
<comment type="subcellular location">
    <subcellularLocation>
        <location evidence="1 8">Cell membrane</location>
        <topology evidence="1 8">Multi-pass membrane protein</topology>
    </subcellularLocation>
</comment>
<evidence type="ECO:0000256" key="1">
    <source>
        <dbReference type="ARBA" id="ARBA00004651"/>
    </source>
</evidence>
<keyword evidence="4 8" id="KW-1003">Cell membrane</keyword>
<protein>
    <recommendedName>
        <fullName evidence="8">CASP-like protein</fullName>
    </recommendedName>
</protein>
<evidence type="ECO:0000256" key="8">
    <source>
        <dbReference type="RuleBase" id="RU361233"/>
    </source>
</evidence>
<evidence type="ECO:0000259" key="10">
    <source>
        <dbReference type="Pfam" id="PF04535"/>
    </source>
</evidence>
<keyword evidence="12" id="KW-1185">Reference proteome</keyword>
<dbReference type="EMBL" id="KI392350">
    <property type="protein sequence ID" value="ERN17360.1"/>
    <property type="molecule type" value="Genomic_DNA"/>
</dbReference>
<evidence type="ECO:0000313" key="11">
    <source>
        <dbReference type="EMBL" id="ERN17360.1"/>
    </source>
</evidence>
<dbReference type="PANTHER" id="PTHR33573">
    <property type="entry name" value="CASP-LIKE PROTEIN 4A4"/>
    <property type="match status" value="1"/>
</dbReference>
<organism evidence="11 12">
    <name type="scientific">Amborella trichopoda</name>
    <dbReference type="NCBI Taxonomy" id="13333"/>
    <lineage>
        <taxon>Eukaryota</taxon>
        <taxon>Viridiplantae</taxon>
        <taxon>Streptophyta</taxon>
        <taxon>Embryophyta</taxon>
        <taxon>Tracheophyta</taxon>
        <taxon>Spermatophyta</taxon>
        <taxon>Magnoliopsida</taxon>
        <taxon>Amborellales</taxon>
        <taxon>Amborellaceae</taxon>
        <taxon>Amborella</taxon>
    </lineage>
</organism>
<evidence type="ECO:0000256" key="2">
    <source>
        <dbReference type="ARBA" id="ARBA00007651"/>
    </source>
</evidence>
<evidence type="ECO:0000256" key="5">
    <source>
        <dbReference type="ARBA" id="ARBA00022692"/>
    </source>
</evidence>
<comment type="subunit">
    <text evidence="3 8">Homodimer and heterodimers.</text>
</comment>
<evidence type="ECO:0000313" key="12">
    <source>
        <dbReference type="Proteomes" id="UP000017836"/>
    </source>
</evidence>
<sequence length="232" mass="25944">MRNGSEGKSPALELHFLTPKLVDISLRLLVIPLCVASLWVMVDNRQDNPDYGKLDFRSFTGLTYLVCINAISAGYTLLASLFSWLEGLTRLWVLFMSDQVMAYMMVTSGAVVAEILYLAYNGDKSVTWSEACDSYGMFCRKAKVSLVLHFLALLCLVVISVISAYRLFSMFGPPSLSKPGEREGEREGEGEGEEHPTGQWAPHGYHIIPSADMYNIGWCALYDMFGYWSYLG</sequence>
<dbReference type="HOGENOM" id="CLU_066104_2_1_1"/>
<dbReference type="AlphaFoldDB" id="U5D546"/>
<dbReference type="OMA" id="FSMFEPP"/>
<dbReference type="PANTHER" id="PTHR33573:SF30">
    <property type="entry name" value="CASP-LIKE PROTEIN 2C1-RELATED"/>
    <property type="match status" value="1"/>
</dbReference>
<keyword evidence="6 8" id="KW-1133">Transmembrane helix</keyword>
<name>U5D546_AMBTC</name>
<feature type="transmembrane region" description="Helical" evidence="8">
    <location>
        <begin position="62"/>
        <end position="88"/>
    </location>
</feature>
<dbReference type="InterPro" id="IPR006459">
    <property type="entry name" value="CASP/CASPL"/>
</dbReference>
<keyword evidence="5 8" id="KW-0812">Transmembrane</keyword>
<dbReference type="Pfam" id="PF04535">
    <property type="entry name" value="CASP_dom"/>
    <property type="match status" value="1"/>
</dbReference>
<keyword evidence="7 8" id="KW-0472">Membrane</keyword>
<evidence type="ECO:0000256" key="6">
    <source>
        <dbReference type="ARBA" id="ARBA00022989"/>
    </source>
</evidence>
<feature type="region of interest" description="Disordered" evidence="9">
    <location>
        <begin position="176"/>
        <end position="200"/>
    </location>
</feature>
<gene>
    <name evidence="11" type="ORF">AMTR_s00037p00155660</name>
</gene>
<evidence type="ECO:0000256" key="4">
    <source>
        <dbReference type="ARBA" id="ARBA00022475"/>
    </source>
</evidence>
<proteinExistence type="inferred from homology"/>
<feature type="transmembrane region" description="Helical" evidence="8">
    <location>
        <begin position="146"/>
        <end position="168"/>
    </location>
</feature>
<dbReference type="GO" id="GO:0005886">
    <property type="term" value="C:plasma membrane"/>
    <property type="evidence" value="ECO:0007669"/>
    <property type="project" value="UniProtKB-SubCell"/>
</dbReference>
<feature type="transmembrane region" description="Helical" evidence="8">
    <location>
        <begin position="100"/>
        <end position="120"/>
    </location>
</feature>
<dbReference type="InterPro" id="IPR006702">
    <property type="entry name" value="CASP_dom"/>
</dbReference>